<organism evidence="7 8">
    <name type="scientific">Gimesia alba</name>
    <dbReference type="NCBI Taxonomy" id="2527973"/>
    <lineage>
        <taxon>Bacteria</taxon>
        <taxon>Pseudomonadati</taxon>
        <taxon>Planctomycetota</taxon>
        <taxon>Planctomycetia</taxon>
        <taxon>Planctomycetales</taxon>
        <taxon>Planctomycetaceae</taxon>
        <taxon>Gimesia</taxon>
    </lineage>
</organism>
<gene>
    <name evidence="7" type="ORF">Pan241w_43700</name>
</gene>
<evidence type="ECO:0000313" key="8">
    <source>
        <dbReference type="Proteomes" id="UP000317171"/>
    </source>
</evidence>
<dbReference type="InterPro" id="IPR028892">
    <property type="entry name" value="ADE"/>
</dbReference>
<dbReference type="SUPFAM" id="SSF51556">
    <property type="entry name" value="Metallo-dependent hydrolases"/>
    <property type="match status" value="1"/>
</dbReference>
<comment type="function">
    <text evidence="5">Catalyzes the hydrolytic deamination of adenine to hypoxanthine. Plays an important role in the purine salvage pathway and in nitrogen catabolism.</text>
</comment>
<name>A0A517RK86_9PLAN</name>
<dbReference type="FunFam" id="3.20.20.140:FF:000039">
    <property type="entry name" value="Adenine deaminase"/>
    <property type="match status" value="1"/>
</dbReference>
<feature type="active site" description="Proton donor" evidence="5">
    <location>
        <position position="197"/>
    </location>
</feature>
<feature type="site" description="Important for catalytic activity" evidence="5">
    <location>
        <position position="218"/>
    </location>
</feature>
<dbReference type="GO" id="GO:0000034">
    <property type="term" value="F:adenine deaminase activity"/>
    <property type="evidence" value="ECO:0007669"/>
    <property type="project" value="UniProtKB-UniRule"/>
</dbReference>
<keyword evidence="3 5" id="KW-0862">Zinc</keyword>
<feature type="binding site" evidence="5">
    <location>
        <position position="276"/>
    </location>
    <ligand>
        <name>substrate</name>
    </ligand>
</feature>
<evidence type="ECO:0000313" key="7">
    <source>
        <dbReference type="EMBL" id="QDT44262.1"/>
    </source>
</evidence>
<comment type="catalytic activity">
    <reaction evidence="5">
        <text>adenine + H2O + H(+) = hypoxanthine + NH4(+)</text>
        <dbReference type="Rhea" id="RHEA:23688"/>
        <dbReference type="ChEBI" id="CHEBI:15377"/>
        <dbReference type="ChEBI" id="CHEBI:15378"/>
        <dbReference type="ChEBI" id="CHEBI:16708"/>
        <dbReference type="ChEBI" id="CHEBI:17368"/>
        <dbReference type="ChEBI" id="CHEBI:28938"/>
        <dbReference type="EC" id="3.5.4.2"/>
    </reaction>
</comment>
<dbReference type="PANTHER" id="PTHR43114:SF6">
    <property type="entry name" value="ADENINE DEAMINASE"/>
    <property type="match status" value="1"/>
</dbReference>
<protein>
    <recommendedName>
        <fullName evidence="5">Adenine deaminase</fullName>
        <shortName evidence="5">ADE</shortName>
        <ecNumber evidence="5">3.5.4.2</ecNumber>
    </recommendedName>
    <alternativeName>
        <fullName evidence="5">Adenine aminohydrolase</fullName>
        <shortName evidence="5">AAH</shortName>
    </alternativeName>
</protein>
<dbReference type="EC" id="3.5.4.2" evidence="5"/>
<comment type="cofactor">
    <cofactor evidence="5">
        <name>Zn(2+)</name>
        <dbReference type="ChEBI" id="CHEBI:29105"/>
    </cofactor>
    <text evidence="5">Binds 1 zinc ion per subunit.</text>
</comment>
<dbReference type="HAMAP" id="MF_01962">
    <property type="entry name" value="Adenine_deaminase"/>
    <property type="match status" value="1"/>
</dbReference>
<proteinExistence type="inferred from homology"/>
<feature type="binding site" evidence="5">
    <location>
        <position position="16"/>
    </location>
    <ligand>
        <name>Zn(2+)</name>
        <dbReference type="ChEBI" id="CHEBI:29105"/>
        <note>catalytic</note>
    </ligand>
</feature>
<dbReference type="InterPro" id="IPR032466">
    <property type="entry name" value="Metal_Hydrolase"/>
</dbReference>
<dbReference type="InterPro" id="IPR001365">
    <property type="entry name" value="A_deaminase_dom"/>
</dbReference>
<dbReference type="GO" id="GO:0006146">
    <property type="term" value="P:adenine catabolic process"/>
    <property type="evidence" value="ECO:0007669"/>
    <property type="project" value="UniProtKB-UniRule"/>
</dbReference>
<keyword evidence="2 5" id="KW-0378">Hydrolase</keyword>
<dbReference type="OrthoDB" id="9779574at2"/>
<dbReference type="Pfam" id="PF00962">
    <property type="entry name" value="A_deaminase"/>
    <property type="match status" value="1"/>
</dbReference>
<dbReference type="EMBL" id="CP036269">
    <property type="protein sequence ID" value="QDT44262.1"/>
    <property type="molecule type" value="Genomic_DNA"/>
</dbReference>
<keyword evidence="8" id="KW-1185">Reference proteome</keyword>
<feature type="binding site" evidence="5">
    <location>
        <position position="194"/>
    </location>
    <ligand>
        <name>Zn(2+)</name>
        <dbReference type="ChEBI" id="CHEBI:29105"/>
        <note>catalytic</note>
    </ligand>
</feature>
<evidence type="ECO:0000256" key="1">
    <source>
        <dbReference type="ARBA" id="ARBA00022723"/>
    </source>
</evidence>
<dbReference type="PANTHER" id="PTHR43114">
    <property type="entry name" value="ADENINE DEAMINASE"/>
    <property type="match status" value="1"/>
</dbReference>
<feature type="binding site" evidence="5">
    <location>
        <position position="275"/>
    </location>
    <ligand>
        <name>Zn(2+)</name>
        <dbReference type="ChEBI" id="CHEBI:29105"/>
        <note>catalytic</note>
    </ligand>
</feature>
<dbReference type="Gene3D" id="3.20.20.140">
    <property type="entry name" value="Metal-dependent hydrolases"/>
    <property type="match status" value="1"/>
</dbReference>
<accession>A0A517RK86</accession>
<feature type="binding site" evidence="5">
    <location>
        <position position="14"/>
    </location>
    <ligand>
        <name>Zn(2+)</name>
        <dbReference type="ChEBI" id="CHEBI:29105"/>
        <note>catalytic</note>
    </ligand>
</feature>
<dbReference type="RefSeq" id="WP_145219586.1">
    <property type="nucleotide sequence ID" value="NZ_CP036269.1"/>
</dbReference>
<keyword evidence="1 5" id="KW-0479">Metal-binding</keyword>
<dbReference type="InterPro" id="IPR006330">
    <property type="entry name" value="Ado/ade_deaminase"/>
</dbReference>
<comment type="similarity">
    <text evidence="5">Belongs to the metallo-dependent hydrolases superfamily. Adenosine and AMP deaminases family. Adenine deaminase type 2 subfamily.</text>
</comment>
<reference evidence="7 8" key="1">
    <citation type="submission" date="2019-02" db="EMBL/GenBank/DDBJ databases">
        <title>Deep-cultivation of Planctomycetes and their phenomic and genomic characterization uncovers novel biology.</title>
        <authorList>
            <person name="Wiegand S."/>
            <person name="Jogler M."/>
            <person name="Boedeker C."/>
            <person name="Pinto D."/>
            <person name="Vollmers J."/>
            <person name="Rivas-Marin E."/>
            <person name="Kohn T."/>
            <person name="Peeters S.H."/>
            <person name="Heuer A."/>
            <person name="Rast P."/>
            <person name="Oberbeckmann S."/>
            <person name="Bunk B."/>
            <person name="Jeske O."/>
            <person name="Meyerdierks A."/>
            <person name="Storesund J.E."/>
            <person name="Kallscheuer N."/>
            <person name="Luecker S."/>
            <person name="Lage O.M."/>
            <person name="Pohl T."/>
            <person name="Merkel B.J."/>
            <person name="Hornburger P."/>
            <person name="Mueller R.-W."/>
            <person name="Bruemmer F."/>
            <person name="Labrenz M."/>
            <person name="Spormann A.M."/>
            <person name="Op den Camp H."/>
            <person name="Overmann J."/>
            <person name="Amann R."/>
            <person name="Jetten M.S.M."/>
            <person name="Mascher T."/>
            <person name="Medema M.H."/>
            <person name="Devos D.P."/>
            <person name="Kaster A.-K."/>
            <person name="Ovreas L."/>
            <person name="Rohde M."/>
            <person name="Galperin M.Y."/>
            <person name="Jogler C."/>
        </authorList>
    </citation>
    <scope>NUCLEOTIDE SEQUENCE [LARGE SCALE GENOMIC DNA]</scope>
    <source>
        <strain evidence="7 8">Pan241w</strain>
    </source>
</reference>
<dbReference type="CDD" id="cd01320">
    <property type="entry name" value="ADA"/>
    <property type="match status" value="1"/>
</dbReference>
<evidence type="ECO:0000259" key="6">
    <source>
        <dbReference type="Pfam" id="PF00962"/>
    </source>
</evidence>
<dbReference type="GO" id="GO:0008270">
    <property type="term" value="F:zinc ion binding"/>
    <property type="evidence" value="ECO:0007669"/>
    <property type="project" value="UniProtKB-UniRule"/>
</dbReference>
<dbReference type="KEGG" id="gaz:Pan241w_43700"/>
<keyword evidence="4 5" id="KW-0546">Nucleotide metabolism</keyword>
<evidence type="ECO:0000256" key="3">
    <source>
        <dbReference type="ARBA" id="ARBA00022833"/>
    </source>
</evidence>
<dbReference type="NCBIfam" id="TIGR01430">
    <property type="entry name" value="aden_deam"/>
    <property type="match status" value="1"/>
</dbReference>
<dbReference type="NCBIfam" id="NF006850">
    <property type="entry name" value="PRK09358.1-6"/>
    <property type="match status" value="1"/>
</dbReference>
<dbReference type="GO" id="GO:0005829">
    <property type="term" value="C:cytosol"/>
    <property type="evidence" value="ECO:0007669"/>
    <property type="project" value="TreeGrafter"/>
</dbReference>
<evidence type="ECO:0000256" key="2">
    <source>
        <dbReference type="ARBA" id="ARBA00022801"/>
    </source>
</evidence>
<feature type="domain" description="Adenosine deaminase" evidence="6">
    <location>
        <begin position="9"/>
        <end position="327"/>
    </location>
</feature>
<evidence type="ECO:0000256" key="4">
    <source>
        <dbReference type="ARBA" id="ARBA00023080"/>
    </source>
</evidence>
<dbReference type="GO" id="GO:0043103">
    <property type="term" value="P:hypoxanthine salvage"/>
    <property type="evidence" value="ECO:0007669"/>
    <property type="project" value="UniProtKB-UniRule"/>
</dbReference>
<dbReference type="Proteomes" id="UP000317171">
    <property type="component" value="Chromosome"/>
</dbReference>
<sequence length="330" mass="37046">MDEFIAQLPKAELHLHIEGTLEPELAFALAEKNQVALPFSSVDEMRAAYNFSDLQSFLDLYYASISVVQTEEDFHDLTLAYLKKAASQNVRHTEIFFDPQSHTARDIPMGTVINGITAALRKAETELGVTSKLILSFLRHLSEEAAMETLQQALPFRDQFIGVGLDSSELGHPPSKFVNVFEEVRRQGFRVVCHAGEEGPPEYINEALDLLHAERIDHGVRCMEDTALVKRLAEEQIPLTVCPLSNVRLCVFKSMSDHTIKQMMDAGLLVTVNSDDPPYFGGYVNENYQAIQEAFNLSRKDLVQLARNSFTAAFLSDEEKQKLIAELPEL</sequence>
<dbReference type="AlphaFoldDB" id="A0A517RK86"/>
<evidence type="ECO:0000256" key="5">
    <source>
        <dbReference type="HAMAP-Rule" id="MF_01962"/>
    </source>
</evidence>
<dbReference type="GO" id="GO:0009117">
    <property type="term" value="P:nucleotide metabolic process"/>
    <property type="evidence" value="ECO:0007669"/>
    <property type="project" value="UniProtKB-KW"/>
</dbReference>